<gene>
    <name evidence="2" type="ORF">DSCOOX_54220</name>
</gene>
<evidence type="ECO:0000313" key="3">
    <source>
        <dbReference type="Proteomes" id="UP000422108"/>
    </source>
</evidence>
<accession>A0A5K8AHS6</accession>
<dbReference type="Pfam" id="PF09828">
    <property type="entry name" value="ChrB_C"/>
    <property type="match status" value="1"/>
</dbReference>
<name>A0A5K8AHS6_9BACT</name>
<sequence>MFRRHYQVEDPRCRYISKIVHDIEINTWERKVMQESRPTIDAIQQIIIESSTSDEIIKKGLRFFDRLYSR</sequence>
<evidence type="ECO:0000313" key="2">
    <source>
        <dbReference type="EMBL" id="BBO92242.1"/>
    </source>
</evidence>
<evidence type="ECO:0000259" key="1">
    <source>
        <dbReference type="Pfam" id="PF09828"/>
    </source>
</evidence>
<dbReference type="InterPro" id="IPR018634">
    <property type="entry name" value="ChrB_C"/>
</dbReference>
<dbReference type="Proteomes" id="UP000422108">
    <property type="component" value="Chromosome"/>
</dbReference>
<keyword evidence="3" id="KW-1185">Reference proteome</keyword>
<dbReference type="AlphaFoldDB" id="A0A5K8AHS6"/>
<reference evidence="2 3" key="1">
    <citation type="submission" date="2019-11" db="EMBL/GenBank/DDBJ databases">
        <title>Comparative genomics of hydrocarbon-degrading Desulfosarcina strains.</title>
        <authorList>
            <person name="Watanabe M."/>
            <person name="Kojima H."/>
            <person name="Fukui M."/>
        </authorList>
    </citation>
    <scope>NUCLEOTIDE SEQUENCE [LARGE SCALE GENOMIC DNA]</scope>
    <source>
        <strain evidence="3">oXyS1</strain>
    </source>
</reference>
<organism evidence="2 3">
    <name type="scientific">Desulfosarcina ovata subsp. ovata</name>
    <dbReference type="NCBI Taxonomy" id="2752305"/>
    <lineage>
        <taxon>Bacteria</taxon>
        <taxon>Pseudomonadati</taxon>
        <taxon>Thermodesulfobacteriota</taxon>
        <taxon>Desulfobacteria</taxon>
        <taxon>Desulfobacterales</taxon>
        <taxon>Desulfosarcinaceae</taxon>
        <taxon>Desulfosarcina</taxon>
    </lineage>
</organism>
<feature type="domain" description="ChrB C-terminal" evidence="1">
    <location>
        <begin position="4"/>
        <end position="69"/>
    </location>
</feature>
<dbReference type="EMBL" id="AP021879">
    <property type="protein sequence ID" value="BBO92242.1"/>
    <property type="molecule type" value="Genomic_DNA"/>
</dbReference>
<proteinExistence type="predicted"/>
<protein>
    <recommendedName>
        <fullName evidence="1">ChrB C-terminal domain-containing protein</fullName>
    </recommendedName>
</protein>